<comment type="similarity">
    <text evidence="1">Belongs to the short-chain dehydrogenases/reductases (SDR) family.</text>
</comment>
<dbReference type="PANTHER" id="PTHR42760">
    <property type="entry name" value="SHORT-CHAIN DEHYDROGENASES/REDUCTASES FAMILY MEMBER"/>
    <property type="match status" value="1"/>
</dbReference>
<evidence type="ECO:0000313" key="4">
    <source>
        <dbReference type="Proteomes" id="UP000827138"/>
    </source>
</evidence>
<dbReference type="Pfam" id="PF00106">
    <property type="entry name" value="adh_short"/>
    <property type="match status" value="1"/>
</dbReference>
<dbReference type="RefSeq" id="WP_220650999.1">
    <property type="nucleotide sequence ID" value="NZ_CP080647.1"/>
</dbReference>
<dbReference type="InterPro" id="IPR036291">
    <property type="entry name" value="NAD(P)-bd_dom_sf"/>
</dbReference>
<dbReference type="PANTHER" id="PTHR42760:SF133">
    <property type="entry name" value="3-OXOACYL-[ACYL-CARRIER-PROTEIN] REDUCTASE"/>
    <property type="match status" value="1"/>
</dbReference>
<evidence type="ECO:0000313" key="3">
    <source>
        <dbReference type="EMBL" id="QYX82460.1"/>
    </source>
</evidence>
<dbReference type="SUPFAM" id="SSF51735">
    <property type="entry name" value="NAD(P)-binding Rossmann-fold domains"/>
    <property type="match status" value="1"/>
</dbReference>
<accession>A0ABX8Y2W8</accession>
<organism evidence="3 4">
    <name type="scientific">Streptomyces akebiae</name>
    <dbReference type="NCBI Taxonomy" id="2865673"/>
    <lineage>
        <taxon>Bacteria</taxon>
        <taxon>Bacillati</taxon>
        <taxon>Actinomycetota</taxon>
        <taxon>Actinomycetes</taxon>
        <taxon>Kitasatosporales</taxon>
        <taxon>Streptomycetaceae</taxon>
        <taxon>Streptomyces</taxon>
    </lineage>
</organism>
<evidence type="ECO:0000256" key="2">
    <source>
        <dbReference type="ARBA" id="ARBA00023002"/>
    </source>
</evidence>
<keyword evidence="4" id="KW-1185">Reference proteome</keyword>
<evidence type="ECO:0000256" key="1">
    <source>
        <dbReference type="ARBA" id="ARBA00006484"/>
    </source>
</evidence>
<dbReference type="PRINTS" id="PR00081">
    <property type="entry name" value="GDHRDH"/>
</dbReference>
<keyword evidence="2" id="KW-0560">Oxidoreductase</keyword>
<dbReference type="Proteomes" id="UP000827138">
    <property type="component" value="Chromosome"/>
</dbReference>
<name>A0ABX8Y2W8_9ACTN</name>
<dbReference type="CDD" id="cd05233">
    <property type="entry name" value="SDR_c"/>
    <property type="match status" value="1"/>
</dbReference>
<protein>
    <submittedName>
        <fullName evidence="3">SDR family oxidoreductase</fullName>
    </submittedName>
</protein>
<reference evidence="3 4" key="1">
    <citation type="submission" date="2021-08" db="EMBL/GenBank/DDBJ databases">
        <authorList>
            <person name="Ping M."/>
        </authorList>
    </citation>
    <scope>NUCLEOTIDE SEQUENCE [LARGE SCALE GENOMIC DNA]</scope>
    <source>
        <strain evidence="3 4">MG28</strain>
    </source>
</reference>
<dbReference type="Gene3D" id="3.40.50.720">
    <property type="entry name" value="NAD(P)-binding Rossmann-like Domain"/>
    <property type="match status" value="1"/>
</dbReference>
<dbReference type="InterPro" id="IPR002347">
    <property type="entry name" value="SDR_fam"/>
</dbReference>
<gene>
    <name evidence="3" type="ORF">K1J60_43220</name>
</gene>
<dbReference type="EMBL" id="CP080647">
    <property type="protein sequence ID" value="QYX82460.1"/>
    <property type="molecule type" value="Genomic_DNA"/>
</dbReference>
<sequence length="293" mass="30730">MVNVDESPSLRERYVPAGWPGMRGKRVVVTGGTRGLGEGVVRLLLAEGAHVATCARRSAGLTALGDSLAGDERARLFTGALDVTEPGRLEDFVTAAAKRFGAAEGRVNGRDDMDGPDRLDGLVACVGGSRGGTFEQADGADWAATWELNVGHTARLVRAALPRLRAAGGGSVVLIGSVSGWKPGPPAQYGVAKSALIQLAASLARELGPDRVRVNVVSPGSMLIPGRRWDRMRREDPRAYEAFVGAELPTGAPVTPHEVARTVVFLLSDWATGVSGVHLPVDRAQNAPSPEGY</sequence>
<proteinExistence type="inferred from homology"/>